<dbReference type="SMART" id="SM00267">
    <property type="entry name" value="GGDEF"/>
    <property type="match status" value="1"/>
</dbReference>
<dbReference type="InterPro" id="IPR043128">
    <property type="entry name" value="Rev_trsase/Diguanyl_cyclase"/>
</dbReference>
<evidence type="ECO:0000259" key="4">
    <source>
        <dbReference type="PROSITE" id="PS50887"/>
    </source>
</evidence>
<feature type="domain" description="PAS" evidence="2">
    <location>
        <begin position="266"/>
        <end position="343"/>
    </location>
</feature>
<dbReference type="CDD" id="cd01948">
    <property type="entry name" value="EAL"/>
    <property type="match status" value="1"/>
</dbReference>
<gene>
    <name evidence="5" type="ORF">AOPFMNJM_2741</name>
</gene>
<reference evidence="5" key="2">
    <citation type="submission" date="2021-08" db="EMBL/GenBank/DDBJ databases">
        <authorList>
            <person name="Tani A."/>
            <person name="Ola A."/>
            <person name="Ogura Y."/>
            <person name="Katsura K."/>
            <person name="Hayashi T."/>
        </authorList>
    </citation>
    <scope>NUCLEOTIDE SEQUENCE</scope>
    <source>
        <strain evidence="5">LMG 23639</strain>
    </source>
</reference>
<dbReference type="SUPFAM" id="SSF55785">
    <property type="entry name" value="PYP-like sensor domain (PAS domain)"/>
    <property type="match status" value="2"/>
</dbReference>
<dbReference type="SUPFAM" id="SSF141868">
    <property type="entry name" value="EAL domain-like"/>
    <property type="match status" value="1"/>
</dbReference>
<dbReference type="InterPro" id="IPR000160">
    <property type="entry name" value="GGDEF_dom"/>
</dbReference>
<dbReference type="PROSITE" id="PS50883">
    <property type="entry name" value="EAL"/>
    <property type="match status" value="1"/>
</dbReference>
<comment type="caution">
    <text evidence="5">The sequence shown here is derived from an EMBL/GenBank/DDBJ whole genome shotgun (WGS) entry which is preliminary data.</text>
</comment>
<dbReference type="SUPFAM" id="SSF55073">
    <property type="entry name" value="Nucleotide cyclase"/>
    <property type="match status" value="1"/>
</dbReference>
<dbReference type="PROSITE" id="PS50112">
    <property type="entry name" value="PAS"/>
    <property type="match status" value="1"/>
</dbReference>
<dbReference type="PROSITE" id="PS50887">
    <property type="entry name" value="GGDEF"/>
    <property type="match status" value="1"/>
</dbReference>
<evidence type="ECO:0000259" key="3">
    <source>
        <dbReference type="PROSITE" id="PS50883"/>
    </source>
</evidence>
<proteinExistence type="predicted"/>
<evidence type="ECO:0000256" key="1">
    <source>
        <dbReference type="SAM" id="MobiDB-lite"/>
    </source>
</evidence>
<name>A0ABQ4SW32_9HYPH</name>
<dbReference type="InterPro" id="IPR029787">
    <property type="entry name" value="Nucleotide_cyclase"/>
</dbReference>
<dbReference type="PANTHER" id="PTHR44757">
    <property type="entry name" value="DIGUANYLATE CYCLASE DGCP"/>
    <property type="match status" value="1"/>
</dbReference>
<dbReference type="PANTHER" id="PTHR44757:SF2">
    <property type="entry name" value="BIOFILM ARCHITECTURE MAINTENANCE PROTEIN MBAA"/>
    <property type="match status" value="1"/>
</dbReference>
<dbReference type="EMBL" id="BPQR01000045">
    <property type="protein sequence ID" value="GJE07412.1"/>
    <property type="molecule type" value="Genomic_DNA"/>
</dbReference>
<dbReference type="SMART" id="SM00091">
    <property type="entry name" value="PAS"/>
    <property type="match status" value="2"/>
</dbReference>
<evidence type="ECO:0000313" key="5">
    <source>
        <dbReference type="EMBL" id="GJE07412.1"/>
    </source>
</evidence>
<dbReference type="Gene3D" id="3.30.450.20">
    <property type="entry name" value="PAS domain"/>
    <property type="match status" value="2"/>
</dbReference>
<dbReference type="InterPro" id="IPR035919">
    <property type="entry name" value="EAL_sf"/>
</dbReference>
<dbReference type="Gene3D" id="3.20.20.450">
    <property type="entry name" value="EAL domain"/>
    <property type="match status" value="1"/>
</dbReference>
<feature type="domain" description="EAL" evidence="3">
    <location>
        <begin position="566"/>
        <end position="817"/>
    </location>
</feature>
<dbReference type="Pfam" id="PF13426">
    <property type="entry name" value="PAS_9"/>
    <property type="match status" value="1"/>
</dbReference>
<dbReference type="InterPro" id="IPR013656">
    <property type="entry name" value="PAS_4"/>
</dbReference>
<keyword evidence="6" id="KW-1185">Reference proteome</keyword>
<dbReference type="Pfam" id="PF13188">
    <property type="entry name" value="PAS_8"/>
    <property type="match status" value="1"/>
</dbReference>
<dbReference type="InterPro" id="IPR035965">
    <property type="entry name" value="PAS-like_dom_sf"/>
</dbReference>
<dbReference type="SMART" id="SM00052">
    <property type="entry name" value="EAL"/>
    <property type="match status" value="1"/>
</dbReference>
<dbReference type="InterPro" id="IPR001633">
    <property type="entry name" value="EAL_dom"/>
</dbReference>
<organism evidence="5 6">
    <name type="scientific">Methylobacterium jeotgali</name>
    <dbReference type="NCBI Taxonomy" id="381630"/>
    <lineage>
        <taxon>Bacteria</taxon>
        <taxon>Pseudomonadati</taxon>
        <taxon>Pseudomonadota</taxon>
        <taxon>Alphaproteobacteria</taxon>
        <taxon>Hyphomicrobiales</taxon>
        <taxon>Methylobacteriaceae</taxon>
        <taxon>Methylobacterium</taxon>
    </lineage>
</organism>
<dbReference type="NCBIfam" id="TIGR00254">
    <property type="entry name" value="GGDEF"/>
    <property type="match status" value="1"/>
</dbReference>
<evidence type="ECO:0000313" key="6">
    <source>
        <dbReference type="Proteomes" id="UP001055102"/>
    </source>
</evidence>
<evidence type="ECO:0000259" key="2">
    <source>
        <dbReference type="PROSITE" id="PS50112"/>
    </source>
</evidence>
<dbReference type="Proteomes" id="UP001055102">
    <property type="component" value="Unassembled WGS sequence"/>
</dbReference>
<dbReference type="CDD" id="cd01949">
    <property type="entry name" value="GGDEF"/>
    <property type="match status" value="1"/>
</dbReference>
<sequence>MDPLRPQPALSPDALWRAAARTQSGLPSYESVVLGQLGRYADGAAIARTGTDGGIVISWSGRRFESWLGCEIRDLAVASLADDLAQPIRRAMELALRTRAPASAQRNLIRAGALEASQLLAFPLDVRGGGAVVLLFTTGETVRTSLIDAVFQATQHGVLVLSSTRRHDGTLVDFEIVTANESAARMMGRALVELPGRSLNDLVPRLRETDALDHLLHVVRTGERRTFDLDYPGSSGRRDLHLQVEAGAIGDLLAMTLTDVGPVREREASYRLLFESNPVPMWVFEPGSLRFLAVNDAAIEHYGYARDALLRMTLADITAEGVPPEGEPPRREPGPRNEALRRHAKADGTPIDVITYTRDLRYGEAPAVLLAATDVTERRRAEARVAYLAHHDTLTGLPNRRMFRERLAEALAAPEPGRRVEDAGGFGLFCIDLDGFKGVNDTLGHAVGDMLLAEVGARLKGCLRADRDCVARLGGDEFAVLAAHLDPARAAELARRIVETVGRPYAVQGQDIVVGASVGIALAPEDGADPETFLRHADMALYRAKAEGRRRFRFFEYDMDASLQARRHLEHDLRQAVCTDALAIHYQPLVGIDGGTVTVCEALLRWPHPQRGWISPAEFVPLAEEIGLIGALGEWVLERACREAALWPDGVKVAVNLSPMQFRDPEALLRTVTEALDRSGLAPGRLELEITESVLLADSEANVAALRRLKALGLRIAMDDFGTGYSSLSYLHRFPFDKIKIDQSFVRELGVSRHCSAIIQAVTSLGRSLGITTVAEGVETAEQFDLLRQAGCDEAQGYLFAQPMPAGELQAFLGRKAGSGSIPRAA</sequence>
<dbReference type="InterPro" id="IPR052155">
    <property type="entry name" value="Biofilm_reg_signaling"/>
</dbReference>
<feature type="region of interest" description="Disordered" evidence="1">
    <location>
        <begin position="320"/>
        <end position="343"/>
    </location>
</feature>
<accession>A0ABQ4SW32</accession>
<dbReference type="NCBIfam" id="TIGR00229">
    <property type="entry name" value="sensory_box"/>
    <property type="match status" value="1"/>
</dbReference>
<protein>
    <recommendedName>
        <fullName evidence="7">Diguanylate cyclase</fullName>
    </recommendedName>
</protein>
<evidence type="ECO:0008006" key="7">
    <source>
        <dbReference type="Google" id="ProtNLM"/>
    </source>
</evidence>
<feature type="compositionally biased region" description="Basic and acidic residues" evidence="1">
    <location>
        <begin position="327"/>
        <end position="341"/>
    </location>
</feature>
<dbReference type="Gene3D" id="3.30.70.270">
    <property type="match status" value="1"/>
</dbReference>
<dbReference type="InterPro" id="IPR000014">
    <property type="entry name" value="PAS"/>
</dbReference>
<dbReference type="CDD" id="cd00130">
    <property type="entry name" value="PAS"/>
    <property type="match status" value="1"/>
</dbReference>
<dbReference type="Pfam" id="PF00990">
    <property type="entry name" value="GGDEF"/>
    <property type="match status" value="1"/>
</dbReference>
<reference evidence="5" key="1">
    <citation type="journal article" date="2021" name="Front. Microbiol.">
        <title>Comprehensive Comparative Genomics and Phenotyping of Methylobacterium Species.</title>
        <authorList>
            <person name="Alessa O."/>
            <person name="Ogura Y."/>
            <person name="Fujitani Y."/>
            <person name="Takami H."/>
            <person name="Hayashi T."/>
            <person name="Sahin N."/>
            <person name="Tani A."/>
        </authorList>
    </citation>
    <scope>NUCLEOTIDE SEQUENCE</scope>
    <source>
        <strain evidence="5">LMG 23639</strain>
    </source>
</reference>
<feature type="domain" description="GGDEF" evidence="4">
    <location>
        <begin position="424"/>
        <end position="557"/>
    </location>
</feature>
<dbReference type="Pfam" id="PF08448">
    <property type="entry name" value="PAS_4"/>
    <property type="match status" value="1"/>
</dbReference>
<dbReference type="Pfam" id="PF00563">
    <property type="entry name" value="EAL"/>
    <property type="match status" value="1"/>
</dbReference>